<dbReference type="InterPro" id="IPR050466">
    <property type="entry name" value="Carboxylest/Gibb_receptor"/>
</dbReference>
<dbReference type="GO" id="GO:0048444">
    <property type="term" value="P:floral organ morphogenesis"/>
    <property type="evidence" value="ECO:0007669"/>
    <property type="project" value="TreeGrafter"/>
</dbReference>
<dbReference type="SUPFAM" id="SSF53474">
    <property type="entry name" value="alpha/beta-Hydrolases"/>
    <property type="match status" value="1"/>
</dbReference>
<evidence type="ECO:0000256" key="2">
    <source>
        <dbReference type="SAM" id="MobiDB-lite"/>
    </source>
</evidence>
<dbReference type="Gene3D" id="3.40.50.1820">
    <property type="entry name" value="alpha/beta hydrolase"/>
    <property type="match status" value="1"/>
</dbReference>
<dbReference type="InterPro" id="IPR029058">
    <property type="entry name" value="AB_hydrolase_fold"/>
</dbReference>
<dbReference type="GO" id="GO:0005737">
    <property type="term" value="C:cytoplasm"/>
    <property type="evidence" value="ECO:0007669"/>
    <property type="project" value="TreeGrafter"/>
</dbReference>
<dbReference type="GO" id="GO:0016787">
    <property type="term" value="F:hydrolase activity"/>
    <property type="evidence" value="ECO:0007669"/>
    <property type="project" value="InterPro"/>
</dbReference>
<sequence length="228" mass="25569">MAGDNKVNLNESKRVVPLNIWVLISNFKLAYNLRRRLDGSFNRDLAEFLDRKLPANTIPVDGVFSFDHLDRSTGLLNRVSRPSLVRSLNRVYRSQSRLDPPIDLQNPLSTAAVVPFFVFFHGGSFTHSSASSPIYNTFCRRLFFLCDGTVVVSVNYRRSPENRYPCAYDDGWVALKWVKSRSLLCSGEGRRSWDSDTGQHPALPDVRQGGENGIGEVIGREVLCDGSG</sequence>
<dbReference type="GO" id="GO:0009939">
    <property type="term" value="P:positive regulation of gibberellic acid mediated signaling pathway"/>
    <property type="evidence" value="ECO:0007669"/>
    <property type="project" value="TreeGrafter"/>
</dbReference>
<gene>
    <name evidence="4" type="ORF">LITE_LOCUS50152</name>
</gene>
<reference evidence="4" key="1">
    <citation type="submission" date="2022-08" db="EMBL/GenBank/DDBJ databases">
        <authorList>
            <person name="Gutierrez-Valencia J."/>
        </authorList>
    </citation>
    <scope>NUCLEOTIDE SEQUENCE</scope>
</reference>
<dbReference type="Proteomes" id="UP001154282">
    <property type="component" value="Unassembled WGS sequence"/>
</dbReference>
<evidence type="ECO:0000313" key="5">
    <source>
        <dbReference type="Proteomes" id="UP001154282"/>
    </source>
</evidence>
<dbReference type="AlphaFoldDB" id="A0AAV0RWZ3"/>
<dbReference type="EMBL" id="CAMGYJ010000011">
    <property type="protein sequence ID" value="CAI0582821.1"/>
    <property type="molecule type" value="Genomic_DNA"/>
</dbReference>
<feature type="region of interest" description="Disordered" evidence="2">
    <location>
        <begin position="189"/>
        <end position="208"/>
    </location>
</feature>
<comment type="caution">
    <text evidence="4">The sequence shown here is derived from an EMBL/GenBank/DDBJ whole genome shotgun (WGS) entry which is preliminary data.</text>
</comment>
<protein>
    <recommendedName>
        <fullName evidence="3">Alpha/beta hydrolase fold-3 domain-containing protein</fullName>
    </recommendedName>
</protein>
<evidence type="ECO:0000259" key="3">
    <source>
        <dbReference type="Pfam" id="PF07859"/>
    </source>
</evidence>
<dbReference type="GO" id="GO:0005634">
    <property type="term" value="C:nucleus"/>
    <property type="evidence" value="ECO:0007669"/>
    <property type="project" value="TreeGrafter"/>
</dbReference>
<feature type="domain" description="Alpha/beta hydrolase fold-3" evidence="3">
    <location>
        <begin position="117"/>
        <end position="182"/>
    </location>
</feature>
<organism evidence="4 5">
    <name type="scientific">Linum tenue</name>
    <dbReference type="NCBI Taxonomy" id="586396"/>
    <lineage>
        <taxon>Eukaryota</taxon>
        <taxon>Viridiplantae</taxon>
        <taxon>Streptophyta</taxon>
        <taxon>Embryophyta</taxon>
        <taxon>Tracheophyta</taxon>
        <taxon>Spermatophyta</taxon>
        <taxon>Magnoliopsida</taxon>
        <taxon>eudicotyledons</taxon>
        <taxon>Gunneridae</taxon>
        <taxon>Pentapetalae</taxon>
        <taxon>rosids</taxon>
        <taxon>fabids</taxon>
        <taxon>Malpighiales</taxon>
        <taxon>Linaceae</taxon>
        <taxon>Linum</taxon>
    </lineage>
</organism>
<dbReference type="Pfam" id="PF07859">
    <property type="entry name" value="Abhydrolase_3"/>
    <property type="match status" value="1"/>
</dbReference>
<keyword evidence="5" id="KW-1185">Reference proteome</keyword>
<dbReference type="PANTHER" id="PTHR23024">
    <property type="entry name" value="ARYLACETAMIDE DEACETYLASE"/>
    <property type="match status" value="1"/>
</dbReference>
<dbReference type="InterPro" id="IPR013094">
    <property type="entry name" value="AB_hydrolase_3"/>
</dbReference>
<evidence type="ECO:0000256" key="1">
    <source>
        <dbReference type="ARBA" id="ARBA00010515"/>
    </source>
</evidence>
<accession>A0AAV0RWZ3</accession>
<proteinExistence type="inferred from homology"/>
<dbReference type="GO" id="GO:0010331">
    <property type="term" value="F:gibberellin binding"/>
    <property type="evidence" value="ECO:0007669"/>
    <property type="project" value="TreeGrafter"/>
</dbReference>
<evidence type="ECO:0000313" key="4">
    <source>
        <dbReference type="EMBL" id="CAI0582821.1"/>
    </source>
</evidence>
<comment type="similarity">
    <text evidence="1">Belongs to the 'GDXG' lipolytic enzyme family.</text>
</comment>
<name>A0AAV0RWZ3_9ROSI</name>
<dbReference type="PANTHER" id="PTHR23024:SF98">
    <property type="entry name" value="GIBBERELLIN RECEPTOR GID1B"/>
    <property type="match status" value="1"/>
</dbReference>
<dbReference type="GO" id="GO:0010325">
    <property type="term" value="P:raffinose family oligosaccharide biosynthetic process"/>
    <property type="evidence" value="ECO:0007669"/>
    <property type="project" value="TreeGrafter"/>
</dbReference>